<organism evidence="2 3">
    <name type="scientific">Acidithiobacillus caldus</name>
    <dbReference type="NCBI Taxonomy" id="33059"/>
    <lineage>
        <taxon>Bacteria</taxon>
        <taxon>Pseudomonadati</taxon>
        <taxon>Pseudomonadota</taxon>
        <taxon>Acidithiobacillia</taxon>
        <taxon>Acidithiobacillales</taxon>
        <taxon>Acidithiobacillaceae</taxon>
        <taxon>Acidithiobacillus</taxon>
    </lineage>
</organism>
<keyword evidence="1" id="KW-0732">Signal</keyword>
<gene>
    <name evidence="2" type="ORF">BAE30_07960</name>
</gene>
<name>A0A1E7YVP9_9PROT</name>
<reference evidence="2 3" key="1">
    <citation type="submission" date="2016-06" db="EMBL/GenBank/DDBJ databases">
        <title>Gene turnover analysis identifies the evolutionary adaptation of the extremophile Acidithiobacillus caldus.</title>
        <authorList>
            <person name="Zhang X."/>
        </authorList>
    </citation>
    <scope>NUCLEOTIDE SEQUENCE [LARGE SCALE GENOMIC DNA]</scope>
    <source>
        <strain evidence="2 3">S1</strain>
    </source>
</reference>
<evidence type="ECO:0000313" key="3">
    <source>
        <dbReference type="Proteomes" id="UP000175707"/>
    </source>
</evidence>
<feature type="chain" id="PRO_5009209176" evidence="1">
    <location>
        <begin position="21"/>
        <end position="112"/>
    </location>
</feature>
<dbReference type="EMBL" id="LZYH01000522">
    <property type="protein sequence ID" value="OFC60517.1"/>
    <property type="molecule type" value="Genomic_DNA"/>
</dbReference>
<comment type="caution">
    <text evidence="2">The sequence shown here is derived from an EMBL/GenBank/DDBJ whole genome shotgun (WGS) entry which is preliminary data.</text>
</comment>
<evidence type="ECO:0000313" key="2">
    <source>
        <dbReference type="EMBL" id="OFC60517.1"/>
    </source>
</evidence>
<proteinExistence type="predicted"/>
<evidence type="ECO:0000256" key="1">
    <source>
        <dbReference type="SAM" id="SignalP"/>
    </source>
</evidence>
<sequence length="112" mass="12193">MKKLALFSTLLLVFSTAATAATTATATANRMAETPTPSQDITKSAGNSFISGHIATVIARMKNGYIVKEDGGSRVYLVLTHHPMYIGERLFYVGDDFSTPAEFDPLPKDFFK</sequence>
<protein>
    <submittedName>
        <fullName evidence="2">Uncharacterized protein</fullName>
    </submittedName>
</protein>
<accession>A0A1E7YVP9</accession>
<feature type="signal peptide" evidence="1">
    <location>
        <begin position="1"/>
        <end position="20"/>
    </location>
</feature>
<dbReference type="AlphaFoldDB" id="A0A1E7YVP9"/>
<dbReference type="Proteomes" id="UP000175707">
    <property type="component" value="Unassembled WGS sequence"/>
</dbReference>